<organism evidence="1">
    <name type="scientific">marine metagenome</name>
    <dbReference type="NCBI Taxonomy" id="408172"/>
    <lineage>
        <taxon>unclassified sequences</taxon>
        <taxon>metagenomes</taxon>
        <taxon>ecological metagenomes</taxon>
    </lineage>
</organism>
<gene>
    <name evidence="1" type="ORF">METZ01_LOCUS229581</name>
</gene>
<name>A0A382GQ16_9ZZZZ</name>
<evidence type="ECO:0000313" key="1">
    <source>
        <dbReference type="EMBL" id="SVB76727.1"/>
    </source>
</evidence>
<proteinExistence type="predicted"/>
<protein>
    <submittedName>
        <fullName evidence="1">Uncharacterized protein</fullName>
    </submittedName>
</protein>
<dbReference type="AlphaFoldDB" id="A0A382GQ16"/>
<reference evidence="1" key="1">
    <citation type="submission" date="2018-05" db="EMBL/GenBank/DDBJ databases">
        <authorList>
            <person name="Lanie J.A."/>
            <person name="Ng W.-L."/>
            <person name="Kazmierczak K.M."/>
            <person name="Andrzejewski T.M."/>
            <person name="Davidsen T.M."/>
            <person name="Wayne K.J."/>
            <person name="Tettelin H."/>
            <person name="Glass J.I."/>
            <person name="Rusch D."/>
            <person name="Podicherti R."/>
            <person name="Tsui H.-C.T."/>
            <person name="Winkler M.E."/>
        </authorList>
    </citation>
    <scope>NUCLEOTIDE SEQUENCE</scope>
</reference>
<dbReference type="PROSITE" id="PS51257">
    <property type="entry name" value="PROKAR_LIPOPROTEIN"/>
    <property type="match status" value="1"/>
</dbReference>
<dbReference type="EMBL" id="UINC01056554">
    <property type="protein sequence ID" value="SVB76727.1"/>
    <property type="molecule type" value="Genomic_DNA"/>
</dbReference>
<sequence>MRIWLVLLAVGMLVLLGCGSSKDAVPPAPAPAPSLTPREAIGLVQTHLRKMCSPTSAYLKESHHFNAVRLKLVGQVAVQWQNSMEGQWFVLPEGGGIRTGTLVNEHCN</sequence>
<accession>A0A382GQ16</accession>